<evidence type="ECO:0000313" key="3">
    <source>
        <dbReference type="EMBL" id="EKG09658.1"/>
    </source>
</evidence>
<organism evidence="3 4">
    <name type="scientific">Macrophomina phaseolina (strain MS6)</name>
    <name type="common">Charcoal rot fungus</name>
    <dbReference type="NCBI Taxonomy" id="1126212"/>
    <lineage>
        <taxon>Eukaryota</taxon>
        <taxon>Fungi</taxon>
        <taxon>Dikarya</taxon>
        <taxon>Ascomycota</taxon>
        <taxon>Pezizomycotina</taxon>
        <taxon>Dothideomycetes</taxon>
        <taxon>Dothideomycetes incertae sedis</taxon>
        <taxon>Botryosphaeriales</taxon>
        <taxon>Botryosphaeriaceae</taxon>
        <taxon>Macrophomina</taxon>
    </lineage>
</organism>
<proteinExistence type="predicted"/>
<keyword evidence="2" id="KW-0732">Signal</keyword>
<name>K2R663_MACPH</name>
<reference evidence="3 4" key="1">
    <citation type="journal article" date="2012" name="BMC Genomics">
        <title>Tools to kill: Genome of one of the most destructive plant pathogenic fungi Macrophomina phaseolina.</title>
        <authorList>
            <person name="Islam M.S."/>
            <person name="Haque M.S."/>
            <person name="Islam M.M."/>
            <person name="Emdad E.M."/>
            <person name="Halim A."/>
            <person name="Hossen Q.M.M."/>
            <person name="Hossain M.Z."/>
            <person name="Ahmed B."/>
            <person name="Rahim S."/>
            <person name="Rahman M.S."/>
            <person name="Alam M.M."/>
            <person name="Hou S."/>
            <person name="Wan X."/>
            <person name="Saito J.A."/>
            <person name="Alam M."/>
        </authorList>
    </citation>
    <scope>NUCLEOTIDE SEQUENCE [LARGE SCALE GENOMIC DNA]</scope>
    <source>
        <strain evidence="3 4">MS6</strain>
    </source>
</reference>
<dbReference type="InParanoid" id="K2R663"/>
<evidence type="ECO:0000256" key="1">
    <source>
        <dbReference type="SAM" id="MobiDB-lite"/>
    </source>
</evidence>
<accession>K2R663</accession>
<protein>
    <recommendedName>
        <fullName evidence="5">Secreted protein</fullName>
    </recommendedName>
</protein>
<evidence type="ECO:0000256" key="2">
    <source>
        <dbReference type="SAM" id="SignalP"/>
    </source>
</evidence>
<dbReference type="AlphaFoldDB" id="K2R663"/>
<feature type="compositionally biased region" description="Polar residues" evidence="1">
    <location>
        <begin position="50"/>
        <end position="70"/>
    </location>
</feature>
<feature type="region of interest" description="Disordered" evidence="1">
    <location>
        <begin position="47"/>
        <end position="70"/>
    </location>
</feature>
<dbReference type="HOGENOM" id="CLU_1964785_0_0_1"/>
<dbReference type="Proteomes" id="UP000007129">
    <property type="component" value="Unassembled WGS sequence"/>
</dbReference>
<dbReference type="EMBL" id="AHHD01000575">
    <property type="protein sequence ID" value="EKG09658.1"/>
    <property type="molecule type" value="Genomic_DNA"/>
</dbReference>
<feature type="signal peptide" evidence="2">
    <location>
        <begin position="1"/>
        <end position="17"/>
    </location>
</feature>
<feature type="chain" id="PRO_5003866455" description="Secreted protein" evidence="2">
    <location>
        <begin position="18"/>
        <end position="128"/>
    </location>
</feature>
<sequence length="128" mass="14421">VAVLQLLAFLLSRSTLPTYYTYHISESRCWGPSRCYPEQFPVDRDDALSPLTSSATHGNSPFRHTTSPSCPSRLPQLRLAFRTVVGSSDRGLSPWHSFRRVSLPPSEIILLETHSNHVEMHSDRAFLA</sequence>
<gene>
    <name evidence="3" type="ORF">MPH_13276</name>
</gene>
<evidence type="ECO:0008006" key="5">
    <source>
        <dbReference type="Google" id="ProtNLM"/>
    </source>
</evidence>
<feature type="non-terminal residue" evidence="3">
    <location>
        <position position="1"/>
    </location>
</feature>
<evidence type="ECO:0000313" key="4">
    <source>
        <dbReference type="Proteomes" id="UP000007129"/>
    </source>
</evidence>
<comment type="caution">
    <text evidence="3">The sequence shown here is derived from an EMBL/GenBank/DDBJ whole genome shotgun (WGS) entry which is preliminary data.</text>
</comment>
<dbReference type="VEuPathDB" id="FungiDB:MPH_13276"/>